<dbReference type="Gene3D" id="3.30.559.30">
    <property type="entry name" value="Nonribosomal peptide synthetase, condensation domain"/>
    <property type="match status" value="1"/>
</dbReference>
<dbReference type="InterPro" id="IPR001242">
    <property type="entry name" value="Condensation_dom"/>
</dbReference>
<dbReference type="GO" id="GO:0047527">
    <property type="term" value="F:2,3-dihydroxybenzoate-serine ligase activity"/>
    <property type="evidence" value="ECO:0007669"/>
    <property type="project" value="TreeGrafter"/>
</dbReference>
<gene>
    <name evidence="2" type="ORF">Cba03nite_69450</name>
</gene>
<dbReference type="GO" id="GO:0031177">
    <property type="term" value="F:phosphopantetheine binding"/>
    <property type="evidence" value="ECO:0007669"/>
    <property type="project" value="TreeGrafter"/>
</dbReference>
<evidence type="ECO:0000313" key="3">
    <source>
        <dbReference type="Proteomes" id="UP000601223"/>
    </source>
</evidence>
<evidence type="ECO:0000259" key="1">
    <source>
        <dbReference type="Pfam" id="PF00668"/>
    </source>
</evidence>
<dbReference type="PANTHER" id="PTHR45527:SF1">
    <property type="entry name" value="FATTY ACID SYNTHASE"/>
    <property type="match status" value="1"/>
</dbReference>
<dbReference type="SUPFAM" id="SSF52777">
    <property type="entry name" value="CoA-dependent acyltransferases"/>
    <property type="match status" value="2"/>
</dbReference>
<proteinExistence type="predicted"/>
<dbReference type="GO" id="GO:0009239">
    <property type="term" value="P:enterobactin biosynthetic process"/>
    <property type="evidence" value="ECO:0007669"/>
    <property type="project" value="TreeGrafter"/>
</dbReference>
<dbReference type="EMBL" id="BONF01000049">
    <property type="protein sequence ID" value="GIF85596.1"/>
    <property type="molecule type" value="Genomic_DNA"/>
</dbReference>
<sequence>MTNTDALTRTFPLGPLQQQIWRFWRNNRDSPAYIMPEVYFFDGDFDVEAVTYALDETARRHESLRTTFREGDSGVVQLVSRDPAHVPVEVLDLRELSAAARAQRLEAAIDTAANTPFDLSARPPIRLTAILLSDTRTALVMAAHQIVCDGTSMAILLGEFGELYRAARQGVTPELAPAPPGYGAFVTEQLAALAGQASGEDLAYWTERLAGAAGSALPGDSRAAASDGVPLDTCAVSRTLDSGLADAVLAYARRAGATPFAVLLGTMSVMIAAATGDGDVSVGTATSSRTPRFARTVGMLTNMVVHRSRIDLSGTFTEALAEVSLDLLDAIDCQDVPFSQVTDALGHGGEPGTGLVRTAFSAGALGGLTLGEGSLSERVMRTSQGPFDVTVICEIAAPGIALDWQFALRTYSRELARGYCAAYEEMLAALLERPDAAMDSLGLTEILSRPGGVRAG</sequence>
<dbReference type="GO" id="GO:0043041">
    <property type="term" value="P:amino acid activation for nonribosomal peptide biosynthetic process"/>
    <property type="evidence" value="ECO:0007669"/>
    <property type="project" value="TreeGrafter"/>
</dbReference>
<dbReference type="Proteomes" id="UP000601223">
    <property type="component" value="Unassembled WGS sequence"/>
</dbReference>
<accession>A0A8J3JJ04</accession>
<feature type="domain" description="Condensation" evidence="1">
    <location>
        <begin position="10"/>
        <end position="444"/>
    </location>
</feature>
<protein>
    <recommendedName>
        <fullName evidence="1">Condensation domain-containing protein</fullName>
    </recommendedName>
</protein>
<dbReference type="RefSeq" id="WP_203755752.1">
    <property type="nucleotide sequence ID" value="NZ_BONF01000049.1"/>
</dbReference>
<keyword evidence="3" id="KW-1185">Reference proteome</keyword>
<dbReference type="AlphaFoldDB" id="A0A8J3JJ04"/>
<dbReference type="PANTHER" id="PTHR45527">
    <property type="entry name" value="NONRIBOSOMAL PEPTIDE SYNTHETASE"/>
    <property type="match status" value="1"/>
</dbReference>
<dbReference type="Pfam" id="PF00668">
    <property type="entry name" value="Condensation"/>
    <property type="match status" value="1"/>
</dbReference>
<dbReference type="Gene3D" id="3.30.559.10">
    <property type="entry name" value="Chloramphenicol acetyltransferase-like domain"/>
    <property type="match status" value="1"/>
</dbReference>
<dbReference type="InterPro" id="IPR023213">
    <property type="entry name" value="CAT-like_dom_sf"/>
</dbReference>
<reference evidence="2 3" key="1">
    <citation type="submission" date="2021-01" db="EMBL/GenBank/DDBJ databases">
        <title>Whole genome shotgun sequence of Catellatospora bangladeshensis NBRC 107357.</title>
        <authorList>
            <person name="Komaki H."/>
            <person name="Tamura T."/>
        </authorList>
    </citation>
    <scope>NUCLEOTIDE SEQUENCE [LARGE SCALE GENOMIC DNA]</scope>
    <source>
        <strain evidence="2 3">NBRC 107357</strain>
    </source>
</reference>
<comment type="caution">
    <text evidence="2">The sequence shown here is derived from an EMBL/GenBank/DDBJ whole genome shotgun (WGS) entry which is preliminary data.</text>
</comment>
<dbReference type="GO" id="GO:0005829">
    <property type="term" value="C:cytosol"/>
    <property type="evidence" value="ECO:0007669"/>
    <property type="project" value="TreeGrafter"/>
</dbReference>
<name>A0A8J3JJ04_9ACTN</name>
<dbReference type="GO" id="GO:0009366">
    <property type="term" value="C:enterobactin synthetase complex"/>
    <property type="evidence" value="ECO:0007669"/>
    <property type="project" value="TreeGrafter"/>
</dbReference>
<dbReference type="GO" id="GO:0008610">
    <property type="term" value="P:lipid biosynthetic process"/>
    <property type="evidence" value="ECO:0007669"/>
    <property type="project" value="UniProtKB-ARBA"/>
</dbReference>
<organism evidence="2 3">
    <name type="scientific">Catellatospora bangladeshensis</name>
    <dbReference type="NCBI Taxonomy" id="310355"/>
    <lineage>
        <taxon>Bacteria</taxon>
        <taxon>Bacillati</taxon>
        <taxon>Actinomycetota</taxon>
        <taxon>Actinomycetes</taxon>
        <taxon>Micromonosporales</taxon>
        <taxon>Micromonosporaceae</taxon>
        <taxon>Catellatospora</taxon>
    </lineage>
</organism>
<evidence type="ECO:0000313" key="2">
    <source>
        <dbReference type="EMBL" id="GIF85596.1"/>
    </source>
</evidence>